<dbReference type="Pfam" id="PF00027">
    <property type="entry name" value="cNMP_binding"/>
    <property type="match status" value="1"/>
</dbReference>
<evidence type="ECO:0000256" key="3">
    <source>
        <dbReference type="ARBA" id="ARBA00023163"/>
    </source>
</evidence>
<protein>
    <submittedName>
        <fullName evidence="5">Crp/Fnr family transcriptional regulator</fullName>
    </submittedName>
</protein>
<sequence length="264" mass="29022">MDRATVAAHPRLDVCHHRSSALLTLHSPFARKLGAFVALTSEEMAALDRLHGRRKTFPARRDMVHQGMTNQSCYILASGWVCSYKLLSGGTRQIVDFQIPGDFLGLRSVLFRTADHNIEPVTKVEASEVLAGDLLDTFSKTPRLATAVLWAASRDEAMVVEHLVGIGRRDARERTAHFLLELGARLKLVGLGTASGFACPLSQYMLGDALGMSAVHVNRVLRELREGGLVTFQRGQVEIHDLDALVALADFDKSYLDHDGPLLK</sequence>
<evidence type="ECO:0000256" key="1">
    <source>
        <dbReference type="ARBA" id="ARBA00023015"/>
    </source>
</evidence>
<dbReference type="SMART" id="SM00419">
    <property type="entry name" value="HTH_CRP"/>
    <property type="match status" value="1"/>
</dbReference>
<evidence type="ECO:0000313" key="5">
    <source>
        <dbReference type="EMBL" id="NUB46803.1"/>
    </source>
</evidence>
<dbReference type="Pfam" id="PF13545">
    <property type="entry name" value="HTH_Crp_2"/>
    <property type="match status" value="1"/>
</dbReference>
<dbReference type="GO" id="GO:0006355">
    <property type="term" value="P:regulation of DNA-templated transcription"/>
    <property type="evidence" value="ECO:0007669"/>
    <property type="project" value="InterPro"/>
</dbReference>
<dbReference type="InterPro" id="IPR036388">
    <property type="entry name" value="WH-like_DNA-bd_sf"/>
</dbReference>
<proteinExistence type="predicted"/>
<reference evidence="5" key="1">
    <citation type="submission" date="2020-05" db="EMBL/GenBank/DDBJ databases">
        <title>Fertoebacter nigrum gen. nov., sp. nov., a new member of the family Rhodobacteraceae.</title>
        <authorList>
            <person name="Szuroczki S."/>
            <person name="Abbaszade G."/>
            <person name="Buni D."/>
            <person name="Schumann P."/>
            <person name="Toth E."/>
        </authorList>
    </citation>
    <scope>NUCLEOTIDE SEQUENCE</scope>
    <source>
        <strain evidence="5">RG-N-1a</strain>
    </source>
</reference>
<dbReference type="EMBL" id="WHUT02000023">
    <property type="protein sequence ID" value="NUB46803.1"/>
    <property type="molecule type" value="Genomic_DNA"/>
</dbReference>
<dbReference type="Proteomes" id="UP000484076">
    <property type="component" value="Unassembled WGS sequence"/>
</dbReference>
<dbReference type="GO" id="GO:0003677">
    <property type="term" value="F:DNA binding"/>
    <property type="evidence" value="ECO:0007669"/>
    <property type="project" value="UniProtKB-KW"/>
</dbReference>
<evidence type="ECO:0000259" key="4">
    <source>
        <dbReference type="PROSITE" id="PS51063"/>
    </source>
</evidence>
<dbReference type="InterPro" id="IPR012318">
    <property type="entry name" value="HTH_CRP"/>
</dbReference>
<dbReference type="Gene3D" id="2.60.120.10">
    <property type="entry name" value="Jelly Rolls"/>
    <property type="match status" value="1"/>
</dbReference>
<comment type="caution">
    <text evidence="5">The sequence shown here is derived from an EMBL/GenBank/DDBJ whole genome shotgun (WGS) entry which is preliminary data.</text>
</comment>
<dbReference type="SUPFAM" id="SSF51206">
    <property type="entry name" value="cAMP-binding domain-like"/>
    <property type="match status" value="1"/>
</dbReference>
<keyword evidence="3" id="KW-0804">Transcription</keyword>
<accession>A0A8X8GYT1</accession>
<evidence type="ECO:0000256" key="2">
    <source>
        <dbReference type="ARBA" id="ARBA00023125"/>
    </source>
</evidence>
<keyword evidence="2" id="KW-0238">DNA-binding</keyword>
<dbReference type="SUPFAM" id="SSF46785">
    <property type="entry name" value="Winged helix' DNA-binding domain"/>
    <property type="match status" value="1"/>
</dbReference>
<gene>
    <name evidence="5" type="ORF">GEU84_020670</name>
</gene>
<keyword evidence="1" id="KW-0805">Transcription regulation</keyword>
<name>A0A8X8GYT1_9RHOB</name>
<dbReference type="Gene3D" id="1.10.10.10">
    <property type="entry name" value="Winged helix-like DNA-binding domain superfamily/Winged helix DNA-binding domain"/>
    <property type="match status" value="1"/>
</dbReference>
<dbReference type="CDD" id="cd00038">
    <property type="entry name" value="CAP_ED"/>
    <property type="match status" value="1"/>
</dbReference>
<dbReference type="InterPro" id="IPR036390">
    <property type="entry name" value="WH_DNA-bd_sf"/>
</dbReference>
<feature type="domain" description="HTH crp-type" evidence="4">
    <location>
        <begin position="169"/>
        <end position="243"/>
    </location>
</feature>
<dbReference type="AlphaFoldDB" id="A0A8X8GYT1"/>
<dbReference type="PROSITE" id="PS51063">
    <property type="entry name" value="HTH_CRP_2"/>
    <property type="match status" value="1"/>
</dbReference>
<organism evidence="5 6">
    <name type="scientific">Fertoeibacter niger</name>
    <dbReference type="NCBI Taxonomy" id="2656921"/>
    <lineage>
        <taxon>Bacteria</taxon>
        <taxon>Pseudomonadati</taxon>
        <taxon>Pseudomonadota</taxon>
        <taxon>Alphaproteobacteria</taxon>
        <taxon>Rhodobacterales</taxon>
        <taxon>Paracoccaceae</taxon>
        <taxon>Fertoeibacter</taxon>
    </lineage>
</organism>
<evidence type="ECO:0000313" key="6">
    <source>
        <dbReference type="Proteomes" id="UP000484076"/>
    </source>
</evidence>
<keyword evidence="6" id="KW-1185">Reference proteome</keyword>
<dbReference type="InterPro" id="IPR000595">
    <property type="entry name" value="cNMP-bd_dom"/>
</dbReference>
<dbReference type="SMART" id="SM00100">
    <property type="entry name" value="cNMP"/>
    <property type="match status" value="1"/>
</dbReference>
<dbReference type="InterPro" id="IPR018490">
    <property type="entry name" value="cNMP-bd_dom_sf"/>
</dbReference>
<dbReference type="InterPro" id="IPR014710">
    <property type="entry name" value="RmlC-like_jellyroll"/>
</dbReference>